<keyword evidence="6" id="KW-1185">Reference proteome</keyword>
<evidence type="ECO:0000313" key="6">
    <source>
        <dbReference type="Proteomes" id="UP000053424"/>
    </source>
</evidence>
<dbReference type="GO" id="GO:0061630">
    <property type="term" value="F:ubiquitin protein ligase activity"/>
    <property type="evidence" value="ECO:0007669"/>
    <property type="project" value="TreeGrafter"/>
</dbReference>
<organism evidence="5 6">
    <name type="scientific">Hebeloma cylindrosporum</name>
    <dbReference type="NCBI Taxonomy" id="76867"/>
    <lineage>
        <taxon>Eukaryota</taxon>
        <taxon>Fungi</taxon>
        <taxon>Dikarya</taxon>
        <taxon>Basidiomycota</taxon>
        <taxon>Agaricomycotina</taxon>
        <taxon>Agaricomycetes</taxon>
        <taxon>Agaricomycetidae</taxon>
        <taxon>Agaricales</taxon>
        <taxon>Agaricineae</taxon>
        <taxon>Hymenogastraceae</taxon>
        <taxon>Hebeloma</taxon>
    </lineage>
</organism>
<name>A0A0C3CXS6_HEBCY</name>
<protein>
    <recommendedName>
        <fullName evidence="4">RING-type domain-containing protein</fullName>
    </recommendedName>
</protein>
<dbReference type="PANTHER" id="PTHR22696:SF1">
    <property type="entry name" value="E3 UBIQUITIN-PROTEIN LIGASE RNF26"/>
    <property type="match status" value="1"/>
</dbReference>
<reference evidence="5 6" key="1">
    <citation type="submission" date="2014-04" db="EMBL/GenBank/DDBJ databases">
        <authorList>
            <consortium name="DOE Joint Genome Institute"/>
            <person name="Kuo A."/>
            <person name="Gay G."/>
            <person name="Dore J."/>
            <person name="Kohler A."/>
            <person name="Nagy L.G."/>
            <person name="Floudas D."/>
            <person name="Copeland A."/>
            <person name="Barry K.W."/>
            <person name="Cichocki N."/>
            <person name="Veneault-Fourrey C."/>
            <person name="LaButti K."/>
            <person name="Lindquist E.A."/>
            <person name="Lipzen A."/>
            <person name="Lundell T."/>
            <person name="Morin E."/>
            <person name="Murat C."/>
            <person name="Sun H."/>
            <person name="Tunlid A."/>
            <person name="Henrissat B."/>
            <person name="Grigoriev I.V."/>
            <person name="Hibbett D.S."/>
            <person name="Martin F."/>
            <person name="Nordberg H.P."/>
            <person name="Cantor M.N."/>
            <person name="Hua S.X."/>
        </authorList>
    </citation>
    <scope>NUCLEOTIDE SEQUENCE [LARGE SCALE GENOMIC DNA]</scope>
    <source>
        <strain evidence="6">h7</strain>
    </source>
</reference>
<keyword evidence="3" id="KW-1133">Transmembrane helix</keyword>
<dbReference type="OrthoDB" id="66726at2759"/>
<dbReference type="InterPro" id="IPR013083">
    <property type="entry name" value="Znf_RING/FYVE/PHD"/>
</dbReference>
<dbReference type="InterPro" id="IPR001841">
    <property type="entry name" value="Znf_RING"/>
</dbReference>
<reference evidence="6" key="2">
    <citation type="submission" date="2015-01" db="EMBL/GenBank/DDBJ databases">
        <title>Evolutionary Origins and Diversification of the Mycorrhizal Mutualists.</title>
        <authorList>
            <consortium name="DOE Joint Genome Institute"/>
            <consortium name="Mycorrhizal Genomics Consortium"/>
            <person name="Kohler A."/>
            <person name="Kuo A."/>
            <person name="Nagy L.G."/>
            <person name="Floudas D."/>
            <person name="Copeland A."/>
            <person name="Barry K.W."/>
            <person name="Cichocki N."/>
            <person name="Veneault-Fourrey C."/>
            <person name="LaButti K."/>
            <person name="Lindquist E.A."/>
            <person name="Lipzen A."/>
            <person name="Lundell T."/>
            <person name="Morin E."/>
            <person name="Murat C."/>
            <person name="Riley R."/>
            <person name="Ohm R."/>
            <person name="Sun H."/>
            <person name="Tunlid A."/>
            <person name="Henrissat B."/>
            <person name="Grigoriev I.V."/>
            <person name="Hibbett D.S."/>
            <person name="Martin F."/>
        </authorList>
    </citation>
    <scope>NUCLEOTIDE SEQUENCE [LARGE SCALE GENOMIC DNA]</scope>
    <source>
        <strain evidence="6">h7</strain>
    </source>
</reference>
<evidence type="ECO:0000259" key="4">
    <source>
        <dbReference type="PROSITE" id="PS50089"/>
    </source>
</evidence>
<feature type="transmembrane region" description="Helical" evidence="3">
    <location>
        <begin position="101"/>
        <end position="120"/>
    </location>
</feature>
<feature type="compositionally biased region" description="Acidic residues" evidence="2">
    <location>
        <begin position="720"/>
        <end position="758"/>
    </location>
</feature>
<dbReference type="PROSITE" id="PS50089">
    <property type="entry name" value="ZF_RING_2"/>
    <property type="match status" value="1"/>
</dbReference>
<feature type="transmembrane region" description="Helical" evidence="3">
    <location>
        <begin position="641"/>
        <end position="660"/>
    </location>
</feature>
<dbReference type="GO" id="GO:0008270">
    <property type="term" value="F:zinc ion binding"/>
    <property type="evidence" value="ECO:0007669"/>
    <property type="project" value="UniProtKB-KW"/>
</dbReference>
<evidence type="ECO:0000256" key="1">
    <source>
        <dbReference type="PROSITE-ProRule" id="PRU00175"/>
    </source>
</evidence>
<dbReference type="STRING" id="686832.A0A0C3CXS6"/>
<keyword evidence="1" id="KW-0479">Metal-binding</keyword>
<feature type="transmembrane region" description="Helical" evidence="3">
    <location>
        <begin position="307"/>
        <end position="328"/>
    </location>
</feature>
<feature type="region of interest" description="Disordered" evidence="2">
    <location>
        <begin position="771"/>
        <end position="792"/>
    </location>
</feature>
<evidence type="ECO:0000256" key="2">
    <source>
        <dbReference type="SAM" id="MobiDB-lite"/>
    </source>
</evidence>
<dbReference type="GO" id="GO:0006511">
    <property type="term" value="P:ubiquitin-dependent protein catabolic process"/>
    <property type="evidence" value="ECO:0007669"/>
    <property type="project" value="TreeGrafter"/>
</dbReference>
<dbReference type="Gene3D" id="3.30.40.10">
    <property type="entry name" value="Zinc/RING finger domain, C3HC4 (zinc finger)"/>
    <property type="match status" value="1"/>
</dbReference>
<proteinExistence type="predicted"/>
<feature type="transmembrane region" description="Helical" evidence="3">
    <location>
        <begin position="408"/>
        <end position="427"/>
    </location>
</feature>
<dbReference type="PANTHER" id="PTHR22696">
    <property type="entry name" value="E3 UBIQUITIN-PROTEIN LIGASE RNF26"/>
    <property type="match status" value="1"/>
</dbReference>
<keyword evidence="3" id="KW-0812">Transmembrane</keyword>
<evidence type="ECO:0000256" key="3">
    <source>
        <dbReference type="SAM" id="Phobius"/>
    </source>
</evidence>
<keyword evidence="1" id="KW-0863">Zinc-finger</keyword>
<feature type="domain" description="RING-type" evidence="4">
    <location>
        <begin position="877"/>
        <end position="920"/>
    </location>
</feature>
<evidence type="ECO:0000313" key="5">
    <source>
        <dbReference type="EMBL" id="KIM48596.1"/>
    </source>
</evidence>
<dbReference type="GO" id="GO:0016567">
    <property type="term" value="P:protein ubiquitination"/>
    <property type="evidence" value="ECO:0007669"/>
    <property type="project" value="TreeGrafter"/>
</dbReference>
<sequence length="932" mass="102673">MQQVDLVAELPPLDLPAMASPTSLMSYNISLNLSSILAMFPSSRLFAKLRRGTFLGQIEASELPVSNVVDGWSMETPAIDSLPESIPPLVADPVASFPGPLGFFTSWYMMGLFVMAILLHRMQNVIIPSRIPSRNRSRHAYRFGPSFASSYPRLRRLASAILPLDFSRTTTRLMLHLPSAYFVSKMLLMWFLLVLQTSDMLPIFSEAQKESSIGVLFGWIESLGHWTSQKEMTEICWSTFCAVCGSFLVEGFVKALDGMGSGFPIGNVNPNTSPFNLVGYAFLLHVYSSPIAHAYKPENSPSRPDKHVVITITIPLLQLTIFHFLSIWKRLSTHRLIPTTLTSMLSLAHFHGTLLSHFLSKSPSSPSPSTTSTSRSPISSLPLPPSYLRHPAVQYPLLNYIPNIFETLLLGTILLTVALNSLVQLLVRGRVDRVLSGLGVGPGAQLYDEDDEANQPGFLQSLPFEEDFGVLLLRVGIASLEATGLRGWGNEVAPIQLPLRKVRGKWNKKRAARGDSGDPFSEPSTTYGAVKMGRVGVGEVQYGTMTPGSSHGSSRASTSTAIAASSSAFSFSRIGRTSVGMEVDVYHDLTTSSRRRRRSVGPMQVRGFKNEVRTVDLGISESSGSGADGGGGSWRRWLREVGAFLSALWGVITGMVLFLLERARGRVRVRDEVAKGVHFGPGFDERVAEGKEDDDGVSEEERRRRKEREIYQRFLRGEDISDDEDEADEVMSSDEDEEEEEEEASADGEQDGEDDEEGAEAVKLFTDLLRDTGSHHGTSSSSSSPRTSSHQHGEMVLAHLMHGNIGASPGPLTRRRWNALIEDPRARRSSYGQGDLEEDDDDGFLEVHGRTVSDPYGPGMESDAEMERRRHGTNNLCVICTTEGRDIICWPCRCLAMCDNCREALGSKSAPSKHRCPCCRQAVEGYSRIYIP</sequence>
<dbReference type="EMBL" id="KN831768">
    <property type="protein sequence ID" value="KIM48596.1"/>
    <property type="molecule type" value="Genomic_DNA"/>
</dbReference>
<feature type="region of interest" description="Disordered" evidence="2">
    <location>
        <begin position="508"/>
        <end position="527"/>
    </location>
</feature>
<dbReference type="HOGENOM" id="CLU_021856_0_0_1"/>
<feature type="compositionally biased region" description="Low complexity" evidence="2">
    <location>
        <begin position="775"/>
        <end position="790"/>
    </location>
</feature>
<gene>
    <name evidence="5" type="ORF">M413DRAFT_437803</name>
</gene>
<feature type="region of interest" description="Disordered" evidence="2">
    <location>
        <begin position="715"/>
        <end position="758"/>
    </location>
</feature>
<dbReference type="Pfam" id="PF13920">
    <property type="entry name" value="zf-C3HC4_3"/>
    <property type="match status" value="1"/>
</dbReference>
<feature type="transmembrane region" description="Helical" evidence="3">
    <location>
        <begin position="173"/>
        <end position="195"/>
    </location>
</feature>
<dbReference type="AlphaFoldDB" id="A0A0C3CXS6"/>
<keyword evidence="1" id="KW-0862">Zinc</keyword>
<feature type="region of interest" description="Disordered" evidence="2">
    <location>
        <begin position="680"/>
        <end position="703"/>
    </location>
</feature>
<keyword evidence="3" id="KW-0472">Membrane</keyword>
<accession>A0A0C3CXS6</accession>
<dbReference type="Proteomes" id="UP000053424">
    <property type="component" value="Unassembled WGS sequence"/>
</dbReference>